<name>A0A426ZKT9_ENSVE</name>
<proteinExistence type="predicted"/>
<organism evidence="1 2">
    <name type="scientific">Ensete ventricosum</name>
    <name type="common">Abyssinian banana</name>
    <name type="synonym">Musa ensete</name>
    <dbReference type="NCBI Taxonomy" id="4639"/>
    <lineage>
        <taxon>Eukaryota</taxon>
        <taxon>Viridiplantae</taxon>
        <taxon>Streptophyta</taxon>
        <taxon>Embryophyta</taxon>
        <taxon>Tracheophyta</taxon>
        <taxon>Spermatophyta</taxon>
        <taxon>Magnoliopsida</taxon>
        <taxon>Liliopsida</taxon>
        <taxon>Zingiberales</taxon>
        <taxon>Musaceae</taxon>
        <taxon>Ensete</taxon>
    </lineage>
</organism>
<protein>
    <submittedName>
        <fullName evidence="1">Uncharacterized protein</fullName>
    </submittedName>
</protein>
<sequence length="69" mass="7728">MITPRLLEAYTLSLDSVHSLRAQLRQVTRCLDEVQKDFAKSKEELREGASIGSPFVQEIQGKLIGLQQG</sequence>
<dbReference type="EMBL" id="AMZH03006126">
    <property type="protein sequence ID" value="RRT64598.1"/>
    <property type="molecule type" value="Genomic_DNA"/>
</dbReference>
<dbReference type="AlphaFoldDB" id="A0A426ZKT9"/>
<accession>A0A426ZKT9</accession>
<gene>
    <name evidence="1" type="ORF">B296_00029960</name>
</gene>
<evidence type="ECO:0000313" key="1">
    <source>
        <dbReference type="EMBL" id="RRT64598.1"/>
    </source>
</evidence>
<comment type="caution">
    <text evidence="1">The sequence shown here is derived from an EMBL/GenBank/DDBJ whole genome shotgun (WGS) entry which is preliminary data.</text>
</comment>
<reference evidence="1 2" key="1">
    <citation type="journal article" date="2014" name="Agronomy (Basel)">
        <title>A Draft Genome Sequence for Ensete ventricosum, the Drought-Tolerant Tree Against Hunger.</title>
        <authorList>
            <person name="Harrison J."/>
            <person name="Moore K.A."/>
            <person name="Paszkiewicz K."/>
            <person name="Jones T."/>
            <person name="Grant M."/>
            <person name="Ambacheew D."/>
            <person name="Muzemil S."/>
            <person name="Studholme D.J."/>
        </authorList>
    </citation>
    <scope>NUCLEOTIDE SEQUENCE [LARGE SCALE GENOMIC DNA]</scope>
</reference>
<evidence type="ECO:0000313" key="2">
    <source>
        <dbReference type="Proteomes" id="UP000287651"/>
    </source>
</evidence>
<dbReference type="Proteomes" id="UP000287651">
    <property type="component" value="Unassembled WGS sequence"/>
</dbReference>